<dbReference type="EMBL" id="GBRH01226772">
    <property type="protein sequence ID" value="JAD71123.1"/>
    <property type="molecule type" value="Transcribed_RNA"/>
</dbReference>
<sequence length="44" mass="5039">MVTGVFCSSQTKFWCHAILKYPYLGCAIYAKSLTRLHHSYVVKS</sequence>
<organism evidence="1">
    <name type="scientific">Arundo donax</name>
    <name type="common">Giant reed</name>
    <name type="synonym">Donax arundinaceus</name>
    <dbReference type="NCBI Taxonomy" id="35708"/>
    <lineage>
        <taxon>Eukaryota</taxon>
        <taxon>Viridiplantae</taxon>
        <taxon>Streptophyta</taxon>
        <taxon>Embryophyta</taxon>
        <taxon>Tracheophyta</taxon>
        <taxon>Spermatophyta</taxon>
        <taxon>Magnoliopsida</taxon>
        <taxon>Liliopsida</taxon>
        <taxon>Poales</taxon>
        <taxon>Poaceae</taxon>
        <taxon>PACMAD clade</taxon>
        <taxon>Arundinoideae</taxon>
        <taxon>Arundineae</taxon>
        <taxon>Arundo</taxon>
    </lineage>
</organism>
<dbReference type="AlphaFoldDB" id="A0A0A9C9M1"/>
<evidence type="ECO:0000313" key="1">
    <source>
        <dbReference type="EMBL" id="JAD71123.1"/>
    </source>
</evidence>
<proteinExistence type="predicted"/>
<accession>A0A0A9C9M1</accession>
<name>A0A0A9C9M1_ARUDO</name>
<reference evidence="1" key="1">
    <citation type="submission" date="2014-09" db="EMBL/GenBank/DDBJ databases">
        <authorList>
            <person name="Magalhaes I.L.F."/>
            <person name="Oliveira U."/>
            <person name="Santos F.R."/>
            <person name="Vidigal T.H.D.A."/>
            <person name="Brescovit A.D."/>
            <person name="Santos A.J."/>
        </authorList>
    </citation>
    <scope>NUCLEOTIDE SEQUENCE</scope>
    <source>
        <tissue evidence="1">Shoot tissue taken approximately 20 cm above the soil surface</tissue>
    </source>
</reference>
<protein>
    <submittedName>
        <fullName evidence="1">Uncharacterized protein</fullName>
    </submittedName>
</protein>
<reference evidence="1" key="2">
    <citation type="journal article" date="2015" name="Data Brief">
        <title>Shoot transcriptome of the giant reed, Arundo donax.</title>
        <authorList>
            <person name="Barrero R.A."/>
            <person name="Guerrero F.D."/>
            <person name="Moolhuijzen P."/>
            <person name="Goolsby J.A."/>
            <person name="Tidwell J."/>
            <person name="Bellgard S.E."/>
            <person name="Bellgard M.I."/>
        </authorList>
    </citation>
    <scope>NUCLEOTIDE SEQUENCE</scope>
    <source>
        <tissue evidence="1">Shoot tissue taken approximately 20 cm above the soil surface</tissue>
    </source>
</reference>